<comment type="caution">
    <text evidence="1">The sequence shown here is derived from an EMBL/GenBank/DDBJ whole genome shotgun (WGS) entry which is preliminary data.</text>
</comment>
<gene>
    <name evidence="1" type="ORF">S01H4_40715</name>
</gene>
<evidence type="ECO:0008006" key="2">
    <source>
        <dbReference type="Google" id="ProtNLM"/>
    </source>
</evidence>
<dbReference type="AlphaFoldDB" id="X1BC72"/>
<proteinExistence type="predicted"/>
<sequence>ARGKRVGAHLFAAKQEYAIEYLGVEEILVTAESPLGFNRWMLEWGLEFREGVQHELGGADTWALTKEGYNKHKSNKVFGRRPVPEELQKMASQPTIIVPTIARKRTV</sequence>
<reference evidence="1" key="1">
    <citation type="journal article" date="2014" name="Front. Microbiol.">
        <title>High frequency of phylogenetically diverse reductive dehalogenase-homologous genes in deep subseafloor sedimentary metagenomes.</title>
        <authorList>
            <person name="Kawai M."/>
            <person name="Futagami T."/>
            <person name="Toyoda A."/>
            <person name="Takaki Y."/>
            <person name="Nishi S."/>
            <person name="Hori S."/>
            <person name="Arai W."/>
            <person name="Tsubouchi T."/>
            <person name="Morono Y."/>
            <person name="Uchiyama I."/>
            <person name="Ito T."/>
            <person name="Fujiyama A."/>
            <person name="Inagaki F."/>
            <person name="Takami H."/>
        </authorList>
    </citation>
    <scope>NUCLEOTIDE SEQUENCE</scope>
    <source>
        <strain evidence="1">Expedition CK06-06</strain>
    </source>
</reference>
<name>X1BC72_9ZZZZ</name>
<evidence type="ECO:0000313" key="1">
    <source>
        <dbReference type="EMBL" id="GAG93514.1"/>
    </source>
</evidence>
<feature type="non-terminal residue" evidence="1">
    <location>
        <position position="1"/>
    </location>
</feature>
<dbReference type="EMBL" id="BART01022206">
    <property type="protein sequence ID" value="GAG93514.1"/>
    <property type="molecule type" value="Genomic_DNA"/>
</dbReference>
<accession>X1BC72</accession>
<protein>
    <recommendedName>
        <fullName evidence="2">N-acetyltransferase domain-containing protein</fullName>
    </recommendedName>
</protein>
<organism evidence="1">
    <name type="scientific">marine sediment metagenome</name>
    <dbReference type="NCBI Taxonomy" id="412755"/>
    <lineage>
        <taxon>unclassified sequences</taxon>
        <taxon>metagenomes</taxon>
        <taxon>ecological metagenomes</taxon>
    </lineage>
</organism>